<sequence length="343" mass="39790">MVSVNELISKCLYDLEKGDTSLTSILNRCLRIAYILKDYEAILAIRLELNGLDDKETMNEIRQEFFSSMMKKYNNLELVKKIYTKVTEQFLARRSVIALDERGNIKEEKMIKVVSISEIENEINRLNSALDRNVIPDGLHPLDLYYEKEKKDKVNDILLHAVTELQNIISRVKNFAYDYLIKLESQGVEKGVLGMGSNNANKNVFIIHGHNEAKWRELYQILKEDFGLNPIVLSQQPDRGCTTLIEKFEYYAKPCSYAFAIFTPDDVVENNGKKYFQARPNVIYELGWFTAYLGRERVSLLLQEGENMEIFSDFQGVIQKRFKNTVSEKYKEIKADLEFVGLI</sequence>
<feature type="domain" description="CD-NTase-associated protein 12/Pycsar effector protein TIR" evidence="1">
    <location>
        <begin position="203"/>
        <end position="323"/>
    </location>
</feature>
<dbReference type="Proteomes" id="UP000214606">
    <property type="component" value="Chromosome"/>
</dbReference>
<dbReference type="AlphaFoldDB" id="A0A223E588"/>
<organism evidence="2 3">
    <name type="scientific">Aeribacillus pallidus</name>
    <dbReference type="NCBI Taxonomy" id="33936"/>
    <lineage>
        <taxon>Bacteria</taxon>
        <taxon>Bacillati</taxon>
        <taxon>Bacillota</taxon>
        <taxon>Bacilli</taxon>
        <taxon>Bacillales</taxon>
        <taxon>Bacillaceae</taxon>
        <taxon>Aeribacillus</taxon>
    </lineage>
</organism>
<evidence type="ECO:0000313" key="3">
    <source>
        <dbReference type="Proteomes" id="UP000214606"/>
    </source>
</evidence>
<evidence type="ECO:0000259" key="1">
    <source>
        <dbReference type="Pfam" id="PF10137"/>
    </source>
</evidence>
<gene>
    <name evidence="2" type="ORF">AP3564_08685</name>
</gene>
<dbReference type="Pfam" id="PF10137">
    <property type="entry name" value="CAP12-PCTIR_TIR"/>
    <property type="match status" value="1"/>
</dbReference>
<dbReference type="KEGG" id="apak:AP3564_08685"/>
<evidence type="ECO:0000313" key="2">
    <source>
        <dbReference type="EMBL" id="ASS90295.1"/>
    </source>
</evidence>
<dbReference type="InterPro" id="IPR019302">
    <property type="entry name" value="CAP12/PCTIR_TIR_dom"/>
</dbReference>
<dbReference type="RefSeq" id="WP_198318564.1">
    <property type="nucleotide sequence ID" value="NZ_CP017703.1"/>
</dbReference>
<name>A0A223E588_9BACI</name>
<protein>
    <recommendedName>
        <fullName evidence="1">CD-NTase-associated protein 12/Pycsar effector protein TIR domain-containing protein</fullName>
    </recommendedName>
</protein>
<reference evidence="2 3" key="1">
    <citation type="submission" date="2016-10" db="EMBL/GenBank/DDBJ databases">
        <title>The whole genome sequencing and assembly of Aeribacillus pallidus KCTC3564 strain.</title>
        <authorList>
            <person name="Lee Y.-J."/>
            <person name="Park M.-K."/>
            <person name="Yi H."/>
            <person name="Bahn Y.-S."/>
            <person name="Kim J.F."/>
            <person name="Lee D.-W."/>
        </authorList>
    </citation>
    <scope>NUCLEOTIDE SEQUENCE [LARGE SCALE GENOMIC DNA]</scope>
    <source>
        <strain evidence="2 3">KCTC3564</strain>
    </source>
</reference>
<dbReference type="EMBL" id="CP017703">
    <property type="protein sequence ID" value="ASS90295.1"/>
    <property type="molecule type" value="Genomic_DNA"/>
</dbReference>
<proteinExistence type="predicted"/>
<accession>A0A223E588</accession>
<dbReference type="GO" id="GO:0050135">
    <property type="term" value="F:NADP+ nucleosidase activity"/>
    <property type="evidence" value="ECO:0007669"/>
    <property type="project" value="InterPro"/>
</dbReference>